<evidence type="ECO:0000256" key="2">
    <source>
        <dbReference type="ARBA" id="ARBA00022649"/>
    </source>
</evidence>
<comment type="similarity">
    <text evidence="1 3">Belongs to the PemK/MazF family.</text>
</comment>
<dbReference type="RefSeq" id="WP_137813701.1">
    <property type="nucleotide sequence ID" value="NZ_BJFL01000008.1"/>
</dbReference>
<accession>A0A4D4J9S8</accession>
<keyword evidence="3" id="KW-0378">Hydrolase</keyword>
<name>A0A4D4J9S8_9PSEU</name>
<reference evidence="5" key="1">
    <citation type="submission" date="2019-04" db="EMBL/GenBank/DDBJ databases">
        <title>Draft genome sequence of Pseudonocardiaceae bacterium SL3-2-4.</title>
        <authorList>
            <person name="Ningsih F."/>
            <person name="Yokota A."/>
            <person name="Sakai Y."/>
            <person name="Nanatani K."/>
            <person name="Yabe S."/>
            <person name="Oetari A."/>
            <person name="Sjamsuridzal W."/>
        </authorList>
    </citation>
    <scope>NUCLEOTIDE SEQUENCE [LARGE SCALE GENOMIC DNA]</scope>
    <source>
        <strain evidence="5">SL3-2-4</strain>
    </source>
</reference>
<keyword evidence="3" id="KW-0540">Nuclease</keyword>
<sequence>MVIQRGTIHWADLGDTDGSRPAKLRPVLVVQADPYNASRLATVLVAAVTSNTRLAAAPGNVFLPASVTGLPRDSVVNVTALVTLNKDDLTQRVGRVPANLMRDVDAGLRRVLAL</sequence>
<organism evidence="4 5">
    <name type="scientific">Gandjariella thermophila</name>
    <dbReference type="NCBI Taxonomy" id="1931992"/>
    <lineage>
        <taxon>Bacteria</taxon>
        <taxon>Bacillati</taxon>
        <taxon>Actinomycetota</taxon>
        <taxon>Actinomycetes</taxon>
        <taxon>Pseudonocardiales</taxon>
        <taxon>Pseudonocardiaceae</taxon>
        <taxon>Gandjariella</taxon>
    </lineage>
</organism>
<keyword evidence="3" id="KW-0255">Endonuclease</keyword>
<dbReference type="Proteomes" id="UP000298860">
    <property type="component" value="Unassembled WGS sequence"/>
</dbReference>
<evidence type="ECO:0000313" key="4">
    <source>
        <dbReference type="EMBL" id="GDY30593.1"/>
    </source>
</evidence>
<dbReference type="PIRSF" id="PIRSF033490">
    <property type="entry name" value="MazF"/>
    <property type="match status" value="1"/>
</dbReference>
<dbReference type="PANTHER" id="PTHR33988">
    <property type="entry name" value="ENDORIBONUCLEASE MAZF-RELATED"/>
    <property type="match status" value="1"/>
</dbReference>
<evidence type="ECO:0000256" key="1">
    <source>
        <dbReference type="ARBA" id="ARBA00007521"/>
    </source>
</evidence>
<dbReference type="SUPFAM" id="SSF50118">
    <property type="entry name" value="Cell growth inhibitor/plasmid maintenance toxic component"/>
    <property type="match status" value="1"/>
</dbReference>
<dbReference type="GO" id="GO:0004521">
    <property type="term" value="F:RNA endonuclease activity"/>
    <property type="evidence" value="ECO:0007669"/>
    <property type="project" value="TreeGrafter"/>
</dbReference>
<keyword evidence="2" id="KW-1277">Toxin-antitoxin system</keyword>
<keyword evidence="5" id="KW-1185">Reference proteome</keyword>
<dbReference type="AlphaFoldDB" id="A0A4D4J9S8"/>
<protein>
    <recommendedName>
        <fullName evidence="3">mRNA interferase</fullName>
        <ecNumber evidence="3">3.1.-.-</ecNumber>
    </recommendedName>
</protein>
<dbReference type="PANTHER" id="PTHR33988:SF2">
    <property type="entry name" value="ENDORIBONUCLEASE MAZF"/>
    <property type="match status" value="1"/>
</dbReference>
<dbReference type="GO" id="GO:0016075">
    <property type="term" value="P:rRNA catabolic process"/>
    <property type="evidence" value="ECO:0007669"/>
    <property type="project" value="TreeGrafter"/>
</dbReference>
<gene>
    <name evidence="4" type="primary">mazF2</name>
    <name evidence="4" type="ORF">GTS_22260</name>
</gene>
<evidence type="ECO:0000313" key="5">
    <source>
        <dbReference type="Proteomes" id="UP000298860"/>
    </source>
</evidence>
<dbReference type="InterPro" id="IPR003477">
    <property type="entry name" value="PemK-like"/>
</dbReference>
<comment type="caution">
    <text evidence="4">The sequence shown here is derived from an EMBL/GenBank/DDBJ whole genome shotgun (WGS) entry which is preliminary data.</text>
</comment>
<dbReference type="GO" id="GO:0006402">
    <property type="term" value="P:mRNA catabolic process"/>
    <property type="evidence" value="ECO:0007669"/>
    <property type="project" value="TreeGrafter"/>
</dbReference>
<dbReference type="GO" id="GO:0003677">
    <property type="term" value="F:DNA binding"/>
    <property type="evidence" value="ECO:0007669"/>
    <property type="project" value="InterPro"/>
</dbReference>
<evidence type="ECO:0000256" key="3">
    <source>
        <dbReference type="PIRNR" id="PIRNR033490"/>
    </source>
</evidence>
<dbReference type="Pfam" id="PF02452">
    <property type="entry name" value="PemK_toxin"/>
    <property type="match status" value="1"/>
</dbReference>
<comment type="function">
    <text evidence="3">Toxic component of a type II toxin-antitoxin (TA) system.</text>
</comment>
<dbReference type="EMBL" id="BJFL01000008">
    <property type="protein sequence ID" value="GDY30593.1"/>
    <property type="molecule type" value="Genomic_DNA"/>
</dbReference>
<dbReference type="GO" id="GO:0016787">
    <property type="term" value="F:hydrolase activity"/>
    <property type="evidence" value="ECO:0007669"/>
    <property type="project" value="UniProtKB-KW"/>
</dbReference>
<dbReference type="EC" id="3.1.-.-" evidence="3"/>
<dbReference type="InterPro" id="IPR011067">
    <property type="entry name" value="Plasmid_toxin/cell-grow_inhib"/>
</dbReference>
<proteinExistence type="inferred from homology"/>
<dbReference type="OrthoDB" id="9808744at2"/>
<dbReference type="Gene3D" id="2.30.30.110">
    <property type="match status" value="1"/>
</dbReference>